<dbReference type="Pfam" id="PF00381">
    <property type="entry name" value="PTS-HPr"/>
    <property type="match status" value="1"/>
</dbReference>
<dbReference type="SUPFAM" id="SSF55594">
    <property type="entry name" value="HPr-like"/>
    <property type="match status" value="1"/>
</dbReference>
<dbReference type="Proteomes" id="UP000628463">
    <property type="component" value="Unassembled WGS sequence"/>
</dbReference>
<comment type="subcellular location">
    <subcellularLocation>
        <location evidence="1">Cytoplasm</location>
    </subcellularLocation>
</comment>
<dbReference type="PROSITE" id="PS51350">
    <property type="entry name" value="PTS_HPR_DOM"/>
    <property type="match status" value="1"/>
</dbReference>
<gene>
    <name evidence="5" type="ORF">H8S01_00545</name>
</gene>
<dbReference type="RefSeq" id="WP_021866879.1">
    <property type="nucleotide sequence ID" value="NZ_JACOPD010000001.1"/>
</dbReference>
<evidence type="ECO:0000256" key="1">
    <source>
        <dbReference type="ARBA" id="ARBA00004496"/>
    </source>
</evidence>
<dbReference type="PRINTS" id="PR00107">
    <property type="entry name" value="PHOSPHOCPHPR"/>
</dbReference>
<dbReference type="EMBL" id="JACOPD010000001">
    <property type="protein sequence ID" value="MBC5679456.1"/>
    <property type="molecule type" value="Genomic_DNA"/>
</dbReference>
<dbReference type="CDD" id="cd00367">
    <property type="entry name" value="PTS-HPr_like"/>
    <property type="match status" value="1"/>
</dbReference>
<dbReference type="PANTHER" id="PTHR33705">
    <property type="entry name" value="PHOSPHOCARRIER PROTEIN HPR"/>
    <property type="match status" value="1"/>
</dbReference>
<keyword evidence="6" id="KW-1185">Reference proteome</keyword>
<comment type="caution">
    <text evidence="5">The sequence shown here is derived from an EMBL/GenBank/DDBJ whole genome shotgun (WGS) entry which is preliminary data.</text>
</comment>
<evidence type="ECO:0000313" key="5">
    <source>
        <dbReference type="EMBL" id="MBC5679456.1"/>
    </source>
</evidence>
<dbReference type="PANTHER" id="PTHR33705:SF2">
    <property type="entry name" value="PHOSPHOCARRIER PROTEIN NPR"/>
    <property type="match status" value="1"/>
</dbReference>
<name>A0ABR7FY94_9FIRM</name>
<dbReference type="InterPro" id="IPR035895">
    <property type="entry name" value="HPr-like_sf"/>
</dbReference>
<evidence type="ECO:0000256" key="2">
    <source>
        <dbReference type="ARBA" id="ARBA00022490"/>
    </source>
</evidence>
<organism evidence="5 6">
    <name type="scientific">Lachnospira hominis</name>
    <name type="common">ex Liu et al. 2021</name>
    <dbReference type="NCBI Taxonomy" id="2763051"/>
    <lineage>
        <taxon>Bacteria</taxon>
        <taxon>Bacillati</taxon>
        <taxon>Bacillota</taxon>
        <taxon>Clostridia</taxon>
        <taxon>Lachnospirales</taxon>
        <taxon>Lachnospiraceae</taxon>
        <taxon>Lachnospira</taxon>
    </lineage>
</organism>
<keyword evidence="3" id="KW-0598">Phosphotransferase system</keyword>
<sequence>MLKQTILVDSPLGIHLRPATAMCDQAIKYKSKISFNYGDGKTANAKSVISILASSVKCGQEIVLEADGEDEEEAINAVAQAFKESLKND</sequence>
<protein>
    <submittedName>
        <fullName evidence="5">HPr family phosphocarrier protein</fullName>
    </submittedName>
</protein>
<keyword evidence="2" id="KW-0963">Cytoplasm</keyword>
<dbReference type="InterPro" id="IPR000032">
    <property type="entry name" value="HPr-like"/>
</dbReference>
<dbReference type="NCBIfam" id="TIGR01003">
    <property type="entry name" value="PTS_HPr_family"/>
    <property type="match status" value="1"/>
</dbReference>
<dbReference type="InterPro" id="IPR050399">
    <property type="entry name" value="HPr"/>
</dbReference>
<evidence type="ECO:0000313" key="6">
    <source>
        <dbReference type="Proteomes" id="UP000628463"/>
    </source>
</evidence>
<accession>A0ABR7FY94</accession>
<reference evidence="5 6" key="1">
    <citation type="submission" date="2020-08" db="EMBL/GenBank/DDBJ databases">
        <title>Genome public.</title>
        <authorList>
            <person name="Liu C."/>
            <person name="Sun Q."/>
        </authorList>
    </citation>
    <scope>NUCLEOTIDE SEQUENCE [LARGE SCALE GENOMIC DNA]</scope>
    <source>
        <strain evidence="5 6">NSJ-43</strain>
    </source>
</reference>
<evidence type="ECO:0000256" key="3">
    <source>
        <dbReference type="ARBA" id="ARBA00022683"/>
    </source>
</evidence>
<evidence type="ECO:0000259" key="4">
    <source>
        <dbReference type="PROSITE" id="PS51350"/>
    </source>
</evidence>
<proteinExistence type="predicted"/>
<dbReference type="Gene3D" id="3.30.1340.10">
    <property type="entry name" value="HPr-like"/>
    <property type="match status" value="1"/>
</dbReference>
<feature type="domain" description="HPr" evidence="4">
    <location>
        <begin position="1"/>
        <end position="89"/>
    </location>
</feature>